<evidence type="ECO:0000313" key="1">
    <source>
        <dbReference type="EMBL" id="NMH25896.1"/>
    </source>
</evidence>
<name>A0ABX1QUF2_9FLAO</name>
<dbReference type="Proteomes" id="UP000767947">
    <property type="component" value="Unassembled WGS sequence"/>
</dbReference>
<accession>A0ABX1QUF2</accession>
<dbReference type="SUPFAM" id="SSF51206">
    <property type="entry name" value="cAMP-binding domain-like"/>
    <property type="match status" value="1"/>
</dbReference>
<comment type="caution">
    <text evidence="1">The sequence shown here is derived from an EMBL/GenBank/DDBJ whole genome shotgun (WGS) entry which is preliminary data.</text>
</comment>
<evidence type="ECO:0000313" key="2">
    <source>
        <dbReference type="Proteomes" id="UP000767947"/>
    </source>
</evidence>
<organism evidence="1 2">
    <name type="scientific">Flavobacterium solisilvae</name>
    <dbReference type="NCBI Taxonomy" id="1852019"/>
    <lineage>
        <taxon>Bacteria</taxon>
        <taxon>Pseudomonadati</taxon>
        <taxon>Bacteroidota</taxon>
        <taxon>Flavobacteriia</taxon>
        <taxon>Flavobacteriales</taxon>
        <taxon>Flavobacteriaceae</taxon>
        <taxon>Flavobacterium</taxon>
    </lineage>
</organism>
<dbReference type="Gene3D" id="2.60.120.10">
    <property type="entry name" value="Jelly Rolls"/>
    <property type="match status" value="1"/>
</dbReference>
<dbReference type="InterPro" id="IPR014710">
    <property type="entry name" value="RmlC-like_jellyroll"/>
</dbReference>
<reference evidence="1 2" key="1">
    <citation type="submission" date="2020-02" db="EMBL/GenBank/DDBJ databases">
        <title>Flavobacterium sp. genome.</title>
        <authorList>
            <person name="Jung H.S."/>
            <person name="Baek J.H."/>
            <person name="Jeon C.O."/>
        </authorList>
    </citation>
    <scope>NUCLEOTIDE SEQUENCE [LARGE SCALE GENOMIC DNA]</scope>
    <source>
        <strain evidence="1 2">SE-s27</strain>
    </source>
</reference>
<gene>
    <name evidence="1" type="ORF">G6042_11530</name>
</gene>
<keyword evidence="2" id="KW-1185">Reference proteome</keyword>
<dbReference type="RefSeq" id="WP_169524584.1">
    <property type="nucleotide sequence ID" value="NZ_JAAMPT010000208.1"/>
</dbReference>
<dbReference type="InterPro" id="IPR018490">
    <property type="entry name" value="cNMP-bd_dom_sf"/>
</dbReference>
<sequence length="186" mass="21841">MNIIEFLKTKIELSETEIEQISKIISRKKFDRKELILPVENSSKKIFFIEDGFCRVFYAKKEKDITLYFLQENQIGLPVDSIFYDQICKFGIEAISKGTVATINYEKWQTLTEQIPNLQKFTNSMMISYVKNATDRIYNLKFQTPKERYEMLQTAFPSIFLHSPLGHIASYLGITQETLSRLRAKR</sequence>
<dbReference type="EMBL" id="JAAMPT010000208">
    <property type="protein sequence ID" value="NMH25896.1"/>
    <property type="molecule type" value="Genomic_DNA"/>
</dbReference>
<proteinExistence type="predicted"/>
<protein>
    <submittedName>
        <fullName evidence="1">Crp/Fnr family transcriptional regulator</fullName>
    </submittedName>
</protein>